<dbReference type="InterPro" id="IPR027417">
    <property type="entry name" value="P-loop_NTPase"/>
</dbReference>
<evidence type="ECO:0000313" key="4">
    <source>
        <dbReference type="Proteomes" id="UP000625711"/>
    </source>
</evidence>
<gene>
    <name evidence="3" type="ORF">GWI33_010088</name>
</gene>
<dbReference type="OrthoDB" id="416437at2759"/>
<sequence length="431" mass="49021">MLKTRNQAEEIQEWYVIWAKFLTQPPFYTGSNSKEIENIINVLCFALTGGDSCIQLPQRPTNCDEMLLDACTEQDAQQVVYKPLIWDEPYLYLQRYWALEQGIAQRLAKLVTQHIVTIDLAEFAHLFADPHQSQALNIGVNSSFAMITGGPGTGKTYILTRIVAVLKKFYPELRIAMAAPTGKAAQRMQESLKKAFSDQNLLAAGLYHPDFEQQQTLTLHRLLGMGQQQKAKYHQYYPLPYDVVVVDEASMLDLSLAHALLQAIQAPTRLILLGDAQQLSSVDVGYVLADLQKVEALKKYHVQLQASRRFHDDAQIGRFAKYIGQATTPSFSDWLQQIKPDQIQLGQNLQQQFLQSKQQDWVGYFALDDAFIQRHITAIYSQLALGFQSYVQALQDYRHAKISKQQLAERFDDYRILVAIRYGQLGLDAVN</sequence>
<evidence type="ECO:0000256" key="2">
    <source>
        <dbReference type="ARBA" id="ARBA00022840"/>
    </source>
</evidence>
<dbReference type="Proteomes" id="UP000625711">
    <property type="component" value="Unassembled WGS sequence"/>
</dbReference>
<name>A0A834MFL7_RHYFE</name>
<dbReference type="InterPro" id="IPR050534">
    <property type="entry name" value="Coronavir_polyprotein_1ab"/>
</dbReference>
<dbReference type="GO" id="GO:0005524">
    <property type="term" value="F:ATP binding"/>
    <property type="evidence" value="ECO:0007669"/>
    <property type="project" value="UniProtKB-KW"/>
</dbReference>
<dbReference type="GO" id="GO:0009338">
    <property type="term" value="C:exodeoxyribonuclease V complex"/>
    <property type="evidence" value="ECO:0007669"/>
    <property type="project" value="TreeGrafter"/>
</dbReference>
<dbReference type="Pfam" id="PF13245">
    <property type="entry name" value="AAA_19"/>
    <property type="match status" value="1"/>
</dbReference>
<dbReference type="PANTHER" id="PTHR43788">
    <property type="entry name" value="DNA2/NAM7 HELICASE FAMILY MEMBER"/>
    <property type="match status" value="1"/>
</dbReference>
<keyword evidence="1" id="KW-0547">Nucleotide-binding</keyword>
<protein>
    <submittedName>
        <fullName evidence="3">Uncharacterized protein</fullName>
    </submittedName>
</protein>
<keyword evidence="2" id="KW-0067">ATP-binding</keyword>
<comment type="caution">
    <text evidence="3">The sequence shown here is derived from an EMBL/GenBank/DDBJ whole genome shotgun (WGS) entry which is preliminary data.</text>
</comment>
<dbReference type="CDD" id="cd17933">
    <property type="entry name" value="DEXSc_RecD-like"/>
    <property type="match status" value="1"/>
</dbReference>
<evidence type="ECO:0000256" key="1">
    <source>
        <dbReference type="ARBA" id="ARBA00022741"/>
    </source>
</evidence>
<proteinExistence type="predicted"/>
<evidence type="ECO:0000313" key="3">
    <source>
        <dbReference type="EMBL" id="KAF7276554.1"/>
    </source>
</evidence>
<dbReference type="EMBL" id="JAACXV010006074">
    <property type="protein sequence ID" value="KAF7276554.1"/>
    <property type="molecule type" value="Genomic_DNA"/>
</dbReference>
<accession>A0A834MFL7</accession>
<reference evidence="3" key="1">
    <citation type="submission" date="2020-08" db="EMBL/GenBank/DDBJ databases">
        <title>Genome sequencing and assembly of the red palm weevil Rhynchophorus ferrugineus.</title>
        <authorList>
            <person name="Dias G.B."/>
            <person name="Bergman C.M."/>
            <person name="Manee M."/>
        </authorList>
    </citation>
    <scope>NUCLEOTIDE SEQUENCE</scope>
    <source>
        <strain evidence="3">AA-2017</strain>
        <tissue evidence="3">Whole larva</tissue>
    </source>
</reference>
<dbReference type="GO" id="GO:0017116">
    <property type="term" value="F:single-stranded DNA helicase activity"/>
    <property type="evidence" value="ECO:0007669"/>
    <property type="project" value="TreeGrafter"/>
</dbReference>
<dbReference type="AlphaFoldDB" id="A0A834MFL7"/>
<dbReference type="GO" id="GO:0006310">
    <property type="term" value="P:DNA recombination"/>
    <property type="evidence" value="ECO:0007669"/>
    <property type="project" value="TreeGrafter"/>
</dbReference>
<dbReference type="Gene3D" id="3.40.50.300">
    <property type="entry name" value="P-loop containing nucleotide triphosphate hydrolases"/>
    <property type="match status" value="2"/>
</dbReference>
<keyword evidence="4" id="KW-1185">Reference proteome</keyword>
<feature type="non-terminal residue" evidence="3">
    <location>
        <position position="431"/>
    </location>
</feature>
<organism evidence="3 4">
    <name type="scientific">Rhynchophorus ferrugineus</name>
    <name type="common">Red palm weevil</name>
    <name type="synonym">Curculio ferrugineus</name>
    <dbReference type="NCBI Taxonomy" id="354439"/>
    <lineage>
        <taxon>Eukaryota</taxon>
        <taxon>Metazoa</taxon>
        <taxon>Ecdysozoa</taxon>
        <taxon>Arthropoda</taxon>
        <taxon>Hexapoda</taxon>
        <taxon>Insecta</taxon>
        <taxon>Pterygota</taxon>
        <taxon>Neoptera</taxon>
        <taxon>Endopterygota</taxon>
        <taxon>Coleoptera</taxon>
        <taxon>Polyphaga</taxon>
        <taxon>Cucujiformia</taxon>
        <taxon>Curculionidae</taxon>
        <taxon>Dryophthorinae</taxon>
        <taxon>Rhynchophorus</taxon>
    </lineage>
</organism>
<dbReference type="PANTHER" id="PTHR43788:SF6">
    <property type="entry name" value="DNA HELICASE B"/>
    <property type="match status" value="1"/>
</dbReference>
<dbReference type="SUPFAM" id="SSF52540">
    <property type="entry name" value="P-loop containing nucleoside triphosphate hydrolases"/>
    <property type="match status" value="1"/>
</dbReference>